<dbReference type="SUPFAM" id="SSF55729">
    <property type="entry name" value="Acyl-CoA N-acyltransferases (Nat)"/>
    <property type="match status" value="1"/>
</dbReference>
<dbReference type="GO" id="GO:0005737">
    <property type="term" value="C:cytoplasm"/>
    <property type="evidence" value="ECO:0007669"/>
    <property type="project" value="TreeGrafter"/>
</dbReference>
<feature type="domain" description="N-acetyltransferase" evidence="1">
    <location>
        <begin position="26"/>
        <end position="179"/>
    </location>
</feature>
<accession>A0A2T6AG80</accession>
<dbReference type="InterPro" id="IPR000182">
    <property type="entry name" value="GNAT_dom"/>
</dbReference>
<keyword evidence="2" id="KW-0808">Transferase</keyword>
<dbReference type="EMBL" id="QBKQ01000002">
    <property type="protein sequence ID" value="PTX42821.1"/>
    <property type="molecule type" value="Genomic_DNA"/>
</dbReference>
<sequence length="185" mass="21729">MKERKFPHFETDRLILNEIQTGDQENIFRGLSHPEVIRYYGVQYSSFEETQEQMDWYTNLKNSNSGLWWAIRLKESNEFCGAIGINDYHPEYHKAEIGFWLLPEYWGKGIIAEAANTIIPFLFDHKGLHRIEAYVEAGNHNSARLLKKLCFELEGRMVDCEVKDGKYISVDIFAKIDNPNWHLPE</sequence>
<comment type="caution">
    <text evidence="2">The sequence shown here is derived from an EMBL/GenBank/DDBJ whole genome shotgun (WGS) entry which is preliminary data.</text>
</comment>
<organism evidence="2 3">
    <name type="scientific">Christiangramia gaetbulicola</name>
    <dbReference type="NCBI Taxonomy" id="703340"/>
    <lineage>
        <taxon>Bacteria</taxon>
        <taxon>Pseudomonadati</taxon>
        <taxon>Bacteroidota</taxon>
        <taxon>Flavobacteriia</taxon>
        <taxon>Flavobacteriales</taxon>
        <taxon>Flavobacteriaceae</taxon>
        <taxon>Christiangramia</taxon>
    </lineage>
</organism>
<dbReference type="PANTHER" id="PTHR43792">
    <property type="entry name" value="GNAT FAMILY, PUTATIVE (AFU_ORTHOLOGUE AFUA_3G00765)-RELATED-RELATED"/>
    <property type="match status" value="1"/>
</dbReference>
<dbReference type="Pfam" id="PF13302">
    <property type="entry name" value="Acetyltransf_3"/>
    <property type="match status" value="1"/>
</dbReference>
<name>A0A2T6AG80_9FLAO</name>
<evidence type="ECO:0000313" key="3">
    <source>
        <dbReference type="Proteomes" id="UP000244174"/>
    </source>
</evidence>
<dbReference type="RefSeq" id="WP_108171303.1">
    <property type="nucleotide sequence ID" value="NZ_QBKQ01000002.1"/>
</dbReference>
<dbReference type="InterPro" id="IPR051531">
    <property type="entry name" value="N-acetyltransferase"/>
</dbReference>
<dbReference type="PANTHER" id="PTHR43792:SF9">
    <property type="entry name" value="RIBOSOMAL-PROTEIN-ALANINE ACETYLTRANSFERASE"/>
    <property type="match status" value="1"/>
</dbReference>
<dbReference type="GO" id="GO:0008999">
    <property type="term" value="F:protein-N-terminal-alanine acetyltransferase activity"/>
    <property type="evidence" value="ECO:0007669"/>
    <property type="project" value="TreeGrafter"/>
</dbReference>
<protein>
    <submittedName>
        <fullName evidence="2">Ribosomal-protein-alanine N-acetyltransferase</fullName>
    </submittedName>
</protein>
<dbReference type="AlphaFoldDB" id="A0A2T6AG80"/>
<dbReference type="InterPro" id="IPR016181">
    <property type="entry name" value="Acyl_CoA_acyltransferase"/>
</dbReference>
<dbReference type="Gene3D" id="3.40.630.30">
    <property type="match status" value="1"/>
</dbReference>
<dbReference type="PROSITE" id="PS51186">
    <property type="entry name" value="GNAT"/>
    <property type="match status" value="1"/>
</dbReference>
<evidence type="ECO:0000313" key="2">
    <source>
        <dbReference type="EMBL" id="PTX42821.1"/>
    </source>
</evidence>
<dbReference type="OrthoDB" id="9811523at2"/>
<dbReference type="Proteomes" id="UP000244174">
    <property type="component" value="Unassembled WGS sequence"/>
</dbReference>
<keyword evidence="3" id="KW-1185">Reference proteome</keyword>
<gene>
    <name evidence="2" type="ORF">C8P64_1342</name>
</gene>
<proteinExistence type="predicted"/>
<evidence type="ECO:0000259" key="1">
    <source>
        <dbReference type="PROSITE" id="PS51186"/>
    </source>
</evidence>
<reference evidence="2 3" key="1">
    <citation type="submission" date="2018-04" db="EMBL/GenBank/DDBJ databases">
        <title>Genomic Encyclopedia of Archaeal and Bacterial Type Strains, Phase II (KMG-II): from individual species to whole genera.</title>
        <authorList>
            <person name="Goeker M."/>
        </authorList>
    </citation>
    <scope>NUCLEOTIDE SEQUENCE [LARGE SCALE GENOMIC DNA]</scope>
    <source>
        <strain evidence="2 3">DSM 23082</strain>
    </source>
</reference>